<evidence type="ECO:0000313" key="3">
    <source>
        <dbReference type="EMBL" id="SKB05741.1"/>
    </source>
</evidence>
<dbReference type="EMBL" id="FUYE01000019">
    <property type="protein sequence ID" value="SKB05741.1"/>
    <property type="molecule type" value="Genomic_DNA"/>
</dbReference>
<reference evidence="4" key="1">
    <citation type="submission" date="2017-02" db="EMBL/GenBank/DDBJ databases">
        <authorList>
            <person name="Varghese N."/>
            <person name="Submissions S."/>
        </authorList>
    </citation>
    <scope>NUCLEOTIDE SEQUENCE [LARGE SCALE GENOMIC DNA]</scope>
    <source>
        <strain evidence="4">ATCC 700200</strain>
    </source>
</reference>
<evidence type="ECO:0000256" key="1">
    <source>
        <dbReference type="SAM" id="MobiDB-lite"/>
    </source>
</evidence>
<feature type="region of interest" description="Disordered" evidence="1">
    <location>
        <begin position="158"/>
        <end position="187"/>
    </location>
</feature>
<keyword evidence="4" id="KW-1185">Reference proteome</keyword>
<dbReference type="AlphaFoldDB" id="A0A1T4YWS1"/>
<feature type="compositionally biased region" description="Pro residues" evidence="1">
    <location>
        <begin position="126"/>
        <end position="139"/>
    </location>
</feature>
<dbReference type="OrthoDB" id="177509at2"/>
<dbReference type="STRING" id="48467.SAMN02745166_04324"/>
<feature type="region of interest" description="Disordered" evidence="1">
    <location>
        <begin position="54"/>
        <end position="145"/>
    </location>
</feature>
<evidence type="ECO:0000313" key="4">
    <source>
        <dbReference type="Proteomes" id="UP000190774"/>
    </source>
</evidence>
<proteinExistence type="predicted"/>
<feature type="compositionally biased region" description="Basic and acidic residues" evidence="1">
    <location>
        <begin position="59"/>
        <end position="69"/>
    </location>
</feature>
<keyword evidence="2" id="KW-1133">Transmembrane helix</keyword>
<name>A0A1T4YWS1_9BACT</name>
<evidence type="ECO:0000256" key="2">
    <source>
        <dbReference type="SAM" id="Phobius"/>
    </source>
</evidence>
<feature type="transmembrane region" description="Helical" evidence="2">
    <location>
        <begin position="198"/>
        <end position="221"/>
    </location>
</feature>
<keyword evidence="2" id="KW-0472">Membrane</keyword>
<gene>
    <name evidence="3" type="ORF">SAMN02745166_04324</name>
</gene>
<sequence>MTENAHRHSFRGRATLGAMSWNLPNDGWSSPWGCEDEWIPPDDEWRKRIGLAEDAEAPEDIHAKPDLAEARGSSPARAEEPLGLGQMILRFEKEEPEEDPPPPPVKAPVMLPPRRTPLEAVKAPAPASPPPTVAKPPPAMKTGSAPAEIRVVPRSVGVPKQAARSAPPVPEKPQPPSEDVESVSPPVRKRIPRRSNNYAWGSLISLSLGTLGFTLLAWIYLHDTPRESDEDLRPVMAFDQSPTTQAVKKLRAFLDSIQPPENTALQDQSAWTWDTPSLALLVRSNGTAFDNLRDLLEDYDWHPHHAEWHREDLSQHRSWSYVGLLLQAQSAYLERRGDEEPALVSAIDLAELSRRLQEVWAWPGYMHRAMELHGDAVQLLAELLKTTHLDGATLERFQTEFTQCQPRDEVMKQASAAYYVHEKKLLLGPASGELLDTMPGGQLHQRPGRLFFKMNETLSLFADAFRQLRDEVTRPPYTRLSVSVEPVIRLTTPRFYHPNSSGETYFSDHIEGYLALPQEHSLSKARHGLVSCLFALRRYLAEKRSLPKELRELVPQYLSAVPLDPFSGEALLYDRDRGLVYSVGVNLIEEGGRPTNPPLNDDREPTVSLGVAVAAPVKK</sequence>
<protein>
    <submittedName>
        <fullName evidence="3">Uncharacterized protein</fullName>
    </submittedName>
</protein>
<feature type="compositionally biased region" description="Pro residues" evidence="1">
    <location>
        <begin position="167"/>
        <end position="176"/>
    </location>
</feature>
<accession>A0A1T4YWS1</accession>
<feature type="compositionally biased region" description="Pro residues" evidence="1">
    <location>
        <begin position="101"/>
        <end position="115"/>
    </location>
</feature>
<dbReference type="Proteomes" id="UP000190774">
    <property type="component" value="Unassembled WGS sequence"/>
</dbReference>
<dbReference type="RefSeq" id="WP_139373414.1">
    <property type="nucleotide sequence ID" value="NZ_FUYE01000019.1"/>
</dbReference>
<organism evidence="3 4">
    <name type="scientific">Prosthecobacter debontii</name>
    <dbReference type="NCBI Taxonomy" id="48467"/>
    <lineage>
        <taxon>Bacteria</taxon>
        <taxon>Pseudomonadati</taxon>
        <taxon>Verrucomicrobiota</taxon>
        <taxon>Verrucomicrobiia</taxon>
        <taxon>Verrucomicrobiales</taxon>
        <taxon>Verrucomicrobiaceae</taxon>
        <taxon>Prosthecobacter</taxon>
    </lineage>
</organism>
<keyword evidence="2" id="KW-0812">Transmembrane</keyword>